<evidence type="ECO:0000313" key="5">
    <source>
        <dbReference type="EMBL" id="CAD7228493.1"/>
    </source>
</evidence>
<name>A0A7R8WGU3_9CRUS</name>
<dbReference type="InterPro" id="IPR000157">
    <property type="entry name" value="TIR_dom"/>
</dbReference>
<dbReference type="GO" id="GO:0035325">
    <property type="term" value="F:Toll-like receptor binding"/>
    <property type="evidence" value="ECO:0007669"/>
    <property type="project" value="TreeGrafter"/>
</dbReference>
<feature type="compositionally biased region" description="Basic residues" evidence="4">
    <location>
        <begin position="392"/>
        <end position="407"/>
    </location>
</feature>
<dbReference type="GO" id="GO:0005886">
    <property type="term" value="C:plasma membrane"/>
    <property type="evidence" value="ECO:0007669"/>
    <property type="project" value="TreeGrafter"/>
</dbReference>
<dbReference type="GO" id="GO:0045087">
    <property type="term" value="P:innate immune response"/>
    <property type="evidence" value="ECO:0007669"/>
    <property type="project" value="TreeGrafter"/>
</dbReference>
<proteinExistence type="predicted"/>
<organism evidence="5">
    <name type="scientific">Cyprideis torosa</name>
    <dbReference type="NCBI Taxonomy" id="163714"/>
    <lineage>
        <taxon>Eukaryota</taxon>
        <taxon>Metazoa</taxon>
        <taxon>Ecdysozoa</taxon>
        <taxon>Arthropoda</taxon>
        <taxon>Crustacea</taxon>
        <taxon>Oligostraca</taxon>
        <taxon>Ostracoda</taxon>
        <taxon>Podocopa</taxon>
        <taxon>Podocopida</taxon>
        <taxon>Cytherocopina</taxon>
        <taxon>Cytheroidea</taxon>
        <taxon>Cytherideidae</taxon>
        <taxon>Cyprideis</taxon>
    </lineage>
</organism>
<dbReference type="PROSITE" id="PS50017">
    <property type="entry name" value="DEATH_DOMAIN"/>
    <property type="match status" value="1"/>
</dbReference>
<evidence type="ECO:0000256" key="3">
    <source>
        <dbReference type="ARBA" id="ARBA00023198"/>
    </source>
</evidence>
<feature type="compositionally biased region" description="Low complexity" evidence="4">
    <location>
        <begin position="408"/>
        <end position="418"/>
    </location>
</feature>
<dbReference type="AlphaFoldDB" id="A0A7R8WGU3"/>
<accession>A0A7R8WGU3</accession>
<evidence type="ECO:0000256" key="4">
    <source>
        <dbReference type="SAM" id="MobiDB-lite"/>
    </source>
</evidence>
<keyword evidence="3" id="KW-0395">Inflammatory response</keyword>
<feature type="compositionally biased region" description="Low complexity" evidence="4">
    <location>
        <begin position="46"/>
        <end position="58"/>
    </location>
</feature>
<keyword evidence="2" id="KW-0963">Cytoplasm</keyword>
<feature type="region of interest" description="Disordered" evidence="4">
    <location>
        <begin position="1"/>
        <end position="58"/>
    </location>
</feature>
<feature type="compositionally biased region" description="Low complexity" evidence="4">
    <location>
        <begin position="365"/>
        <end position="388"/>
    </location>
</feature>
<dbReference type="EMBL" id="OB661558">
    <property type="protein sequence ID" value="CAD7228493.1"/>
    <property type="molecule type" value="Genomic_DNA"/>
</dbReference>
<feature type="region of interest" description="Disordered" evidence="4">
    <location>
        <begin position="311"/>
        <end position="332"/>
    </location>
</feature>
<dbReference type="InterPro" id="IPR000488">
    <property type="entry name" value="Death_dom"/>
</dbReference>
<dbReference type="Pfam" id="PF13676">
    <property type="entry name" value="TIR_2"/>
    <property type="match status" value="1"/>
</dbReference>
<gene>
    <name evidence="5" type="ORF">CTOB1V02_LOCUS6375</name>
</gene>
<reference evidence="5" key="1">
    <citation type="submission" date="2020-11" db="EMBL/GenBank/DDBJ databases">
        <authorList>
            <person name="Tran Van P."/>
        </authorList>
    </citation>
    <scope>NUCLEOTIDE SEQUENCE</scope>
</reference>
<comment type="subcellular location">
    <subcellularLocation>
        <location evidence="1">Cytoplasm</location>
    </subcellularLocation>
</comment>
<dbReference type="OrthoDB" id="10037120at2759"/>
<dbReference type="GO" id="GO:0005737">
    <property type="term" value="C:cytoplasm"/>
    <property type="evidence" value="ECO:0007669"/>
    <property type="project" value="UniProtKB-SubCell"/>
</dbReference>
<dbReference type="GO" id="GO:0050830">
    <property type="term" value="P:defense response to Gram-positive bacterium"/>
    <property type="evidence" value="ECO:0007669"/>
    <property type="project" value="TreeGrafter"/>
</dbReference>
<evidence type="ECO:0000256" key="1">
    <source>
        <dbReference type="ARBA" id="ARBA00004496"/>
    </source>
</evidence>
<dbReference type="GO" id="GO:0043123">
    <property type="term" value="P:positive regulation of canonical NF-kappaB signal transduction"/>
    <property type="evidence" value="ECO:0007669"/>
    <property type="project" value="InterPro"/>
</dbReference>
<dbReference type="GO" id="GO:0008063">
    <property type="term" value="P:Toll signaling pathway"/>
    <property type="evidence" value="ECO:0007669"/>
    <property type="project" value="TreeGrafter"/>
</dbReference>
<sequence>MGSECKSLTLDSQWELPMGRPMGLPTGRPLGLPTDCSSRGRPSARSNGSSSLLLDGGDVLSSTPPSDWRGIAECMGVSPETRHHWELINDPVRQLLDEWPSIAPDNATVADLIERLQDIDRFDIIDDLKSYFENDLKRWVSSEESSYLSTASGLVTSLGSRREFNAFLLFADEDREFGYEVRRYLEDEKKLTLFLLERDLVGGIRRMEEVASDVMTRCYKFIPVLSPAYFTGNGSVERRHYIARAEQIANVGAGVSTRKRYIIPILYRSWPELTKQIPQSLQCLHLLDYEKAMKGGWDFWEKLAYSVKRVDRKSESTRKKPNGVMPSTQSLSFPSALSNLSTVPIRDFPSEQTLGEVPPAERQSDNSFTSNNSFTSSNSSPDSKNKSSLAKMLKKIRIPTSRKKSKSHSSSSTHESHI</sequence>
<dbReference type="InterPro" id="IPR017281">
    <property type="entry name" value="Myelin_different_resp_MyD88"/>
</dbReference>
<dbReference type="PANTHER" id="PTHR15079:SF3">
    <property type="entry name" value="MYELOID DIFFERENTIATION PRIMARY RESPONSE PROTEIN MYD88"/>
    <property type="match status" value="1"/>
</dbReference>
<dbReference type="SUPFAM" id="SSF52200">
    <property type="entry name" value="Toll/Interleukin receptor TIR domain"/>
    <property type="match status" value="1"/>
</dbReference>
<dbReference type="PANTHER" id="PTHR15079">
    <property type="entry name" value="MYD88"/>
    <property type="match status" value="1"/>
</dbReference>
<dbReference type="PROSITE" id="PS50104">
    <property type="entry name" value="TIR"/>
    <property type="match status" value="1"/>
</dbReference>
<dbReference type="InterPro" id="IPR035897">
    <property type="entry name" value="Toll_tir_struct_dom_sf"/>
</dbReference>
<dbReference type="InterPro" id="IPR011029">
    <property type="entry name" value="DEATH-like_dom_sf"/>
</dbReference>
<dbReference type="Gene3D" id="1.10.533.10">
    <property type="entry name" value="Death Domain, Fas"/>
    <property type="match status" value="1"/>
</dbReference>
<dbReference type="GO" id="GO:0070976">
    <property type="term" value="F:TIR domain binding"/>
    <property type="evidence" value="ECO:0007669"/>
    <property type="project" value="InterPro"/>
</dbReference>
<feature type="region of interest" description="Disordered" evidence="4">
    <location>
        <begin position="350"/>
        <end position="418"/>
    </location>
</feature>
<dbReference type="Gene3D" id="3.40.50.10140">
    <property type="entry name" value="Toll/interleukin-1 receptor homology (TIR) domain"/>
    <property type="match status" value="1"/>
</dbReference>
<dbReference type="Pfam" id="PF00531">
    <property type="entry name" value="Death"/>
    <property type="match status" value="1"/>
</dbReference>
<evidence type="ECO:0000256" key="2">
    <source>
        <dbReference type="ARBA" id="ARBA00022490"/>
    </source>
</evidence>
<dbReference type="GO" id="GO:0034142">
    <property type="term" value="P:toll-like receptor 4 signaling pathway"/>
    <property type="evidence" value="ECO:0007669"/>
    <property type="project" value="TreeGrafter"/>
</dbReference>
<dbReference type="SUPFAM" id="SSF47986">
    <property type="entry name" value="DEATH domain"/>
    <property type="match status" value="1"/>
</dbReference>
<dbReference type="GO" id="GO:0002755">
    <property type="term" value="P:MyD88-dependent toll-like receptor signaling pathway"/>
    <property type="evidence" value="ECO:0007669"/>
    <property type="project" value="InterPro"/>
</dbReference>
<protein>
    <submittedName>
        <fullName evidence="5">Uncharacterized protein</fullName>
    </submittedName>
</protein>